<dbReference type="EMBL" id="ML735214">
    <property type="protein sequence ID" value="KAE8396586.1"/>
    <property type="molecule type" value="Genomic_DNA"/>
</dbReference>
<dbReference type="Proteomes" id="UP000326877">
    <property type="component" value="Unassembled WGS sequence"/>
</dbReference>
<dbReference type="Gene3D" id="3.40.50.1580">
    <property type="entry name" value="Nucleoside phosphorylase domain"/>
    <property type="match status" value="1"/>
</dbReference>
<organism evidence="1">
    <name type="scientific">Petromyces alliaceus</name>
    <name type="common">Aspergillus alliaceus</name>
    <dbReference type="NCBI Taxonomy" id="209559"/>
    <lineage>
        <taxon>Eukaryota</taxon>
        <taxon>Fungi</taxon>
        <taxon>Dikarya</taxon>
        <taxon>Ascomycota</taxon>
        <taxon>Pezizomycotina</taxon>
        <taxon>Eurotiomycetes</taxon>
        <taxon>Eurotiomycetidae</taxon>
        <taxon>Eurotiales</taxon>
        <taxon>Aspergillaceae</taxon>
        <taxon>Aspergillus</taxon>
        <taxon>Aspergillus subgen. Circumdati</taxon>
    </lineage>
</organism>
<accession>A0A5N7CQV8</accession>
<dbReference type="GO" id="GO:0003824">
    <property type="term" value="F:catalytic activity"/>
    <property type="evidence" value="ECO:0007669"/>
    <property type="project" value="InterPro"/>
</dbReference>
<dbReference type="AlphaFoldDB" id="A0A5N7CQV8"/>
<gene>
    <name evidence="1" type="ORF">BDV23DRAFT_177577</name>
</gene>
<reference evidence="1" key="1">
    <citation type="submission" date="2019-04" db="EMBL/GenBank/DDBJ databases">
        <title>Friends and foes A comparative genomics studyof 23 Aspergillus species from section Flavi.</title>
        <authorList>
            <consortium name="DOE Joint Genome Institute"/>
            <person name="Kjaerbolling I."/>
            <person name="Vesth T."/>
            <person name="Frisvad J.C."/>
            <person name="Nybo J.L."/>
            <person name="Theobald S."/>
            <person name="Kildgaard S."/>
            <person name="Isbrandt T."/>
            <person name="Kuo A."/>
            <person name="Sato A."/>
            <person name="Lyhne E.K."/>
            <person name="Kogle M.E."/>
            <person name="Wiebenga A."/>
            <person name="Kun R.S."/>
            <person name="Lubbers R.J."/>
            <person name="Makela M.R."/>
            <person name="Barry K."/>
            <person name="Chovatia M."/>
            <person name="Clum A."/>
            <person name="Daum C."/>
            <person name="Haridas S."/>
            <person name="He G."/>
            <person name="LaButti K."/>
            <person name="Lipzen A."/>
            <person name="Mondo S."/>
            <person name="Riley R."/>
            <person name="Salamov A."/>
            <person name="Simmons B.A."/>
            <person name="Magnuson J.K."/>
            <person name="Henrissat B."/>
            <person name="Mortensen U.H."/>
            <person name="Larsen T.O."/>
            <person name="Devries R.P."/>
            <person name="Grigoriev I.V."/>
            <person name="Machida M."/>
            <person name="Baker S.E."/>
            <person name="Andersen M.R."/>
        </authorList>
    </citation>
    <scope>NUCLEOTIDE SEQUENCE [LARGE SCALE GENOMIC DNA]</scope>
    <source>
        <strain evidence="1">IBT 14317</strain>
    </source>
</reference>
<protein>
    <submittedName>
        <fullName evidence="1">Uncharacterized protein</fullName>
    </submittedName>
</protein>
<sequence>MCSHYSLPSEPELRRSCPVLVVGHSRGAPSPQSKDTKIFLGDVLSGESLLDPNMDWKCLGHAKDVLEKPKLDIPPFLKSLKETRQELRGHAGYLKDVQKSDERWTYRGRCEVEHIIRRQPNTSTPEASVHFGSFASINSELLSGEHRYRLAEQGIIGFELGSTGVCGRHCHAFLWKGLGNYADGHKHEKGQQYAATSATSAAKSAGWYRLEKAS</sequence>
<dbReference type="GO" id="GO:0009116">
    <property type="term" value="P:nucleoside metabolic process"/>
    <property type="evidence" value="ECO:0007669"/>
    <property type="project" value="InterPro"/>
</dbReference>
<name>A0A5N7CQV8_PETAA</name>
<evidence type="ECO:0000313" key="1">
    <source>
        <dbReference type="EMBL" id="KAE8396586.1"/>
    </source>
</evidence>
<dbReference type="InterPro" id="IPR035994">
    <property type="entry name" value="Nucleoside_phosphorylase_sf"/>
</dbReference>
<proteinExistence type="predicted"/>